<feature type="binding site" evidence="4">
    <location>
        <position position="18"/>
    </location>
    <ligand>
        <name>Mg(2+)</name>
        <dbReference type="ChEBI" id="CHEBI:18420"/>
    </ligand>
</feature>
<keyword evidence="4" id="KW-0479">Metal-binding</keyword>
<evidence type="ECO:0000313" key="6">
    <source>
        <dbReference type="EMBL" id="MBN7800017.1"/>
    </source>
</evidence>
<comment type="function">
    <text evidence="4">Poorly processive, error-prone DNA polymerase involved in untargeted mutagenesis. Copies undamaged DNA at stalled replication forks, which arise in vivo from mismatched or misaligned primer ends. These misaligned primers can be extended by PolIV. Exhibits no 3'-5' exonuclease (proofreading) activity. May be involved in translesional synthesis, in conjunction with the beta clamp from PolIII.</text>
</comment>
<feature type="binding site" evidence="4">
    <location>
        <position position="112"/>
    </location>
    <ligand>
        <name>Mg(2+)</name>
        <dbReference type="ChEBI" id="CHEBI:18420"/>
    </ligand>
</feature>
<dbReference type="PANTHER" id="PTHR11076">
    <property type="entry name" value="DNA REPAIR POLYMERASE UMUC / TRANSFERASE FAMILY MEMBER"/>
    <property type="match status" value="1"/>
</dbReference>
<dbReference type="InterPro" id="IPR022880">
    <property type="entry name" value="DNApol_IV"/>
</dbReference>
<dbReference type="GO" id="GO:0003887">
    <property type="term" value="F:DNA-directed DNA polymerase activity"/>
    <property type="evidence" value="ECO:0007669"/>
    <property type="project" value="UniProtKB-EC"/>
</dbReference>
<comment type="catalytic activity">
    <reaction evidence="4">
        <text>DNA(n) + a 2'-deoxyribonucleoside 5'-triphosphate = DNA(n+1) + diphosphate</text>
        <dbReference type="Rhea" id="RHEA:22508"/>
        <dbReference type="Rhea" id="RHEA-COMP:17339"/>
        <dbReference type="Rhea" id="RHEA-COMP:17340"/>
        <dbReference type="ChEBI" id="CHEBI:33019"/>
        <dbReference type="ChEBI" id="CHEBI:61560"/>
        <dbReference type="ChEBI" id="CHEBI:173112"/>
        <dbReference type="EC" id="2.7.7.7"/>
    </reaction>
</comment>
<keyword evidence="4" id="KW-0235">DNA replication</keyword>
<dbReference type="InterPro" id="IPR043128">
    <property type="entry name" value="Rev_trsase/Diguanyl_cyclase"/>
</dbReference>
<dbReference type="Gene3D" id="3.30.70.270">
    <property type="match status" value="1"/>
</dbReference>
<dbReference type="SUPFAM" id="SSF56672">
    <property type="entry name" value="DNA/RNA polymerases"/>
    <property type="match status" value="1"/>
</dbReference>
<evidence type="ECO:0000313" key="7">
    <source>
        <dbReference type="Proteomes" id="UP000664698"/>
    </source>
</evidence>
<keyword evidence="4 6" id="KW-0548">Nucleotidyltransferase</keyword>
<evidence type="ECO:0000256" key="3">
    <source>
        <dbReference type="ARBA" id="ARBA00022932"/>
    </source>
</evidence>
<dbReference type="PANTHER" id="PTHR11076:SF33">
    <property type="entry name" value="DNA POLYMERASE KAPPA"/>
    <property type="match status" value="1"/>
</dbReference>
<gene>
    <name evidence="4 6" type="primary">dinB</name>
    <name evidence="6" type="ORF">J0A67_04045</name>
</gene>
<dbReference type="Pfam" id="PF00817">
    <property type="entry name" value="IMS"/>
    <property type="match status" value="1"/>
</dbReference>
<feature type="active site" evidence="4">
    <location>
        <position position="113"/>
    </location>
</feature>
<proteinExistence type="inferred from homology"/>
<dbReference type="InterPro" id="IPR036775">
    <property type="entry name" value="DNA_pol_Y-fam_lit_finger_sf"/>
</dbReference>
<dbReference type="EC" id="2.7.7.7" evidence="4"/>
<dbReference type="PROSITE" id="PS50173">
    <property type="entry name" value="UMUC"/>
    <property type="match status" value="1"/>
</dbReference>
<dbReference type="Gene3D" id="1.10.150.20">
    <property type="entry name" value="5' to 3' exonuclease, C-terminal subdomain"/>
    <property type="match status" value="1"/>
</dbReference>
<keyword evidence="7" id="KW-1185">Reference proteome</keyword>
<dbReference type="SUPFAM" id="SSF100879">
    <property type="entry name" value="Lesion bypass DNA polymerase (Y-family), little finger domain"/>
    <property type="match status" value="1"/>
</dbReference>
<comment type="caution">
    <text evidence="6">The sequence shown here is derived from an EMBL/GenBank/DDBJ whole genome shotgun (WGS) entry which is preliminary data.</text>
</comment>
<comment type="subcellular location">
    <subcellularLocation>
        <location evidence="4">Cytoplasm</location>
    </subcellularLocation>
</comment>
<dbReference type="Pfam" id="PF11799">
    <property type="entry name" value="IMS_C"/>
    <property type="match status" value="1"/>
</dbReference>
<organism evidence="6 7">
    <name type="scientific">Algoriphagus aestuariicola</name>
    <dbReference type="NCBI Taxonomy" id="1852016"/>
    <lineage>
        <taxon>Bacteria</taxon>
        <taxon>Pseudomonadati</taxon>
        <taxon>Bacteroidota</taxon>
        <taxon>Cytophagia</taxon>
        <taxon>Cytophagales</taxon>
        <taxon>Cyclobacteriaceae</taxon>
        <taxon>Algoriphagus</taxon>
    </lineage>
</organism>
<evidence type="ECO:0000256" key="2">
    <source>
        <dbReference type="ARBA" id="ARBA00022457"/>
    </source>
</evidence>
<keyword evidence="4" id="KW-0234">DNA repair</keyword>
<dbReference type="CDD" id="cd03586">
    <property type="entry name" value="PolY_Pol_IV_kappa"/>
    <property type="match status" value="1"/>
</dbReference>
<dbReference type="InterPro" id="IPR017961">
    <property type="entry name" value="DNA_pol_Y-fam_little_finger"/>
</dbReference>
<keyword evidence="4" id="KW-0238">DNA-binding</keyword>
<reference evidence="6 7" key="1">
    <citation type="submission" date="2021-03" db="EMBL/GenBank/DDBJ databases">
        <title>novel species isolated from a fishpond in China.</title>
        <authorList>
            <person name="Lu H."/>
            <person name="Cai Z."/>
        </authorList>
    </citation>
    <scope>NUCLEOTIDE SEQUENCE [LARGE SCALE GENOMIC DNA]</scope>
    <source>
        <strain evidence="6 7">JCM 31546</strain>
    </source>
</reference>
<keyword evidence="4" id="KW-0227">DNA damage</keyword>
<dbReference type="Gene3D" id="3.30.1490.100">
    <property type="entry name" value="DNA polymerase, Y-family, little finger domain"/>
    <property type="match status" value="1"/>
</dbReference>
<comment type="similarity">
    <text evidence="1 4">Belongs to the DNA polymerase type-Y family.</text>
</comment>
<dbReference type="Gene3D" id="3.40.1170.60">
    <property type="match status" value="1"/>
</dbReference>
<dbReference type="Proteomes" id="UP000664698">
    <property type="component" value="Unassembled WGS sequence"/>
</dbReference>
<dbReference type="InterPro" id="IPR024728">
    <property type="entry name" value="PolY_HhH_motif"/>
</dbReference>
<evidence type="ECO:0000256" key="4">
    <source>
        <dbReference type="HAMAP-Rule" id="MF_01113"/>
    </source>
</evidence>
<dbReference type="InterPro" id="IPR043502">
    <property type="entry name" value="DNA/RNA_pol_sf"/>
</dbReference>
<accession>A0ABS3BLX0</accession>
<keyword evidence="3 4" id="KW-0239">DNA-directed DNA polymerase</keyword>
<dbReference type="EMBL" id="JAFKCW010000001">
    <property type="protein sequence ID" value="MBN7800017.1"/>
    <property type="molecule type" value="Genomic_DNA"/>
</dbReference>
<evidence type="ECO:0000256" key="1">
    <source>
        <dbReference type="ARBA" id="ARBA00010945"/>
    </source>
</evidence>
<sequence length="371" mass="41761">MENIPDQSLFIRKIIHVDMDAFYASVEQLDHPEWRGKALVVGGNEARGVIAAASYEARKYGIFSAMSSVLAAKKCPDLIFARPRFDRYREISLQIREIFHEYTDLVEPLSLDEAFLDVTENKAGLKSAILIARQIRAKIKEKTGLNASAGVSYNKFLAKTASDLNKPNGQAVILPEEAEAFLEGLPIGKFFGIGKVTAEKMQKLGIHNGADLKQFSLQYLTRKFGKSGLHYYNIVRGIHLSAVQPNRIRKSLSAENTFERDLVSPKEMAENLMAIFEELIRRIDKSDIKGRTVTLKIKHSDFTLQTRSKTLEQYPDPEQIWEVALELLHQDGITKPVRLLGLGLSNLNVTEEQAHFGEQLKIPFNLPPAKK</sequence>
<name>A0ABS3BLX0_9BACT</name>
<comment type="subunit">
    <text evidence="4">Monomer.</text>
</comment>
<dbReference type="HAMAP" id="MF_01113">
    <property type="entry name" value="DNApol_IV"/>
    <property type="match status" value="1"/>
</dbReference>
<keyword evidence="4" id="KW-0460">Magnesium</keyword>
<dbReference type="Pfam" id="PF11798">
    <property type="entry name" value="IMS_HHH"/>
    <property type="match status" value="1"/>
</dbReference>
<feature type="domain" description="UmuC" evidence="5">
    <location>
        <begin position="14"/>
        <end position="194"/>
    </location>
</feature>
<keyword evidence="4 6" id="KW-0808">Transferase</keyword>
<dbReference type="NCBIfam" id="NF010731">
    <property type="entry name" value="PRK14133.1"/>
    <property type="match status" value="1"/>
</dbReference>
<comment type="cofactor">
    <cofactor evidence="4">
        <name>Mg(2+)</name>
        <dbReference type="ChEBI" id="CHEBI:18420"/>
    </cofactor>
    <text evidence="4">Binds 2 magnesium ions per subunit.</text>
</comment>
<dbReference type="InterPro" id="IPR001126">
    <property type="entry name" value="UmuC"/>
</dbReference>
<dbReference type="NCBIfam" id="NF002677">
    <property type="entry name" value="PRK02406.1"/>
    <property type="match status" value="1"/>
</dbReference>
<keyword evidence="4" id="KW-0963">Cytoplasm</keyword>
<evidence type="ECO:0000259" key="5">
    <source>
        <dbReference type="PROSITE" id="PS50173"/>
    </source>
</evidence>
<protein>
    <recommendedName>
        <fullName evidence="4">DNA polymerase IV</fullName>
        <shortName evidence="4">Pol IV</shortName>
        <ecNumber evidence="4">2.7.7.7</ecNumber>
    </recommendedName>
</protein>
<keyword evidence="2 4" id="KW-0515">Mutator protein</keyword>
<feature type="site" description="Substrate discrimination" evidence="4">
    <location>
        <position position="23"/>
    </location>
</feature>
<dbReference type="InterPro" id="IPR050116">
    <property type="entry name" value="DNA_polymerase-Y"/>
</dbReference>